<evidence type="ECO:0000313" key="1">
    <source>
        <dbReference type="EMBL" id="KOG91358.1"/>
    </source>
</evidence>
<sequence length="161" mass="17118">MTMPPFFERLDREEAVVRGELAALREKTAGLEERLARLVITRETALSLMGDQTVDAATGTTLATVPAGPAGSDAAARSGPLELELARERILVLLAGANQALKVQDIGEAIGESPDRVETTRARLKKMAAEGLVSEVSPAWFAITPAAHQARRQSTEEDGTA</sequence>
<dbReference type="EMBL" id="LGUT01000299">
    <property type="protein sequence ID" value="KOG91358.1"/>
    <property type="molecule type" value="Genomic_DNA"/>
</dbReference>
<organism evidence="1 2">
    <name type="scientific">Streptomyces varsoviensis</name>
    <dbReference type="NCBI Taxonomy" id="67373"/>
    <lineage>
        <taxon>Bacteria</taxon>
        <taxon>Bacillati</taxon>
        <taxon>Actinomycetota</taxon>
        <taxon>Actinomycetes</taxon>
        <taxon>Kitasatosporales</taxon>
        <taxon>Streptomycetaceae</taxon>
        <taxon>Streptomyces</taxon>
    </lineage>
</organism>
<reference evidence="1 2" key="1">
    <citation type="submission" date="2015-07" db="EMBL/GenBank/DDBJ databases">
        <authorList>
            <person name="Ju K.-S."/>
            <person name="Doroghazi J.R."/>
            <person name="Metcalf W.W."/>
        </authorList>
    </citation>
    <scope>NUCLEOTIDE SEQUENCE [LARGE SCALE GENOMIC DNA]</scope>
    <source>
        <strain evidence="1 2">NRRL B-3589</strain>
    </source>
</reference>
<comment type="caution">
    <text evidence="1">The sequence shown here is derived from an EMBL/GenBank/DDBJ whole genome shotgun (WGS) entry which is preliminary data.</text>
</comment>
<protein>
    <recommendedName>
        <fullName evidence="3">HTH marR-type domain-containing protein</fullName>
    </recommendedName>
</protein>
<dbReference type="RefSeq" id="WP_030891851.1">
    <property type="nucleotide sequence ID" value="NZ_JBIRHZ010000011.1"/>
</dbReference>
<dbReference type="Proteomes" id="UP000037020">
    <property type="component" value="Unassembled WGS sequence"/>
</dbReference>
<gene>
    <name evidence="1" type="ORF">ADK38_03680</name>
</gene>
<evidence type="ECO:0000313" key="2">
    <source>
        <dbReference type="Proteomes" id="UP000037020"/>
    </source>
</evidence>
<evidence type="ECO:0008006" key="3">
    <source>
        <dbReference type="Google" id="ProtNLM"/>
    </source>
</evidence>
<proteinExistence type="predicted"/>
<name>A0ABR5JD39_9ACTN</name>
<keyword evidence="2" id="KW-1185">Reference proteome</keyword>
<accession>A0ABR5JD39</accession>